<evidence type="ECO:0000313" key="2">
    <source>
        <dbReference type="EMBL" id="MPC28105.1"/>
    </source>
</evidence>
<comment type="caution">
    <text evidence="2">The sequence shown here is derived from an EMBL/GenBank/DDBJ whole genome shotgun (WGS) entry which is preliminary data.</text>
</comment>
<feature type="compositionally biased region" description="Basic and acidic residues" evidence="1">
    <location>
        <begin position="10"/>
        <end position="19"/>
    </location>
</feature>
<gene>
    <name evidence="2" type="ORF">E2C01_021300</name>
</gene>
<proteinExistence type="predicted"/>
<dbReference type="AlphaFoldDB" id="A0A5B7E408"/>
<dbReference type="Proteomes" id="UP000324222">
    <property type="component" value="Unassembled WGS sequence"/>
</dbReference>
<evidence type="ECO:0000256" key="1">
    <source>
        <dbReference type="SAM" id="MobiDB-lite"/>
    </source>
</evidence>
<dbReference type="EMBL" id="VSRR010001856">
    <property type="protein sequence ID" value="MPC28105.1"/>
    <property type="molecule type" value="Genomic_DNA"/>
</dbReference>
<evidence type="ECO:0000313" key="3">
    <source>
        <dbReference type="Proteomes" id="UP000324222"/>
    </source>
</evidence>
<protein>
    <submittedName>
        <fullName evidence="2">Uncharacterized protein</fullName>
    </submittedName>
</protein>
<organism evidence="2 3">
    <name type="scientific">Portunus trituberculatus</name>
    <name type="common">Swimming crab</name>
    <name type="synonym">Neptunus trituberculatus</name>
    <dbReference type="NCBI Taxonomy" id="210409"/>
    <lineage>
        <taxon>Eukaryota</taxon>
        <taxon>Metazoa</taxon>
        <taxon>Ecdysozoa</taxon>
        <taxon>Arthropoda</taxon>
        <taxon>Crustacea</taxon>
        <taxon>Multicrustacea</taxon>
        <taxon>Malacostraca</taxon>
        <taxon>Eumalacostraca</taxon>
        <taxon>Eucarida</taxon>
        <taxon>Decapoda</taxon>
        <taxon>Pleocyemata</taxon>
        <taxon>Brachyura</taxon>
        <taxon>Eubrachyura</taxon>
        <taxon>Portunoidea</taxon>
        <taxon>Portunidae</taxon>
        <taxon>Portuninae</taxon>
        <taxon>Portunus</taxon>
    </lineage>
</organism>
<sequence>MTSLQSSHMTPERRVRCKECGGTGRSGREGSDGKGTVKGTLKERDTVEWQGKVEVFLDLVLSLGGVGRGGGAAGLSFLSVMGVRLVGLHVLTCPRIQRTRV</sequence>
<reference evidence="2 3" key="1">
    <citation type="submission" date="2019-05" db="EMBL/GenBank/DDBJ databases">
        <title>Another draft genome of Portunus trituberculatus and its Hox gene families provides insights of decapod evolution.</title>
        <authorList>
            <person name="Jeong J.-H."/>
            <person name="Song I."/>
            <person name="Kim S."/>
            <person name="Choi T."/>
            <person name="Kim D."/>
            <person name="Ryu S."/>
            <person name="Kim W."/>
        </authorList>
    </citation>
    <scope>NUCLEOTIDE SEQUENCE [LARGE SCALE GENOMIC DNA]</scope>
    <source>
        <tissue evidence="2">Muscle</tissue>
    </source>
</reference>
<keyword evidence="3" id="KW-1185">Reference proteome</keyword>
<name>A0A5B7E408_PORTR</name>
<feature type="region of interest" description="Disordered" evidence="1">
    <location>
        <begin position="1"/>
        <end position="38"/>
    </location>
</feature>
<accession>A0A5B7E408</accession>